<keyword evidence="2" id="KW-1185">Reference proteome</keyword>
<protein>
    <submittedName>
        <fullName evidence="1">Uncharacterized protein</fullName>
    </submittedName>
</protein>
<evidence type="ECO:0000313" key="1">
    <source>
        <dbReference type="EMBL" id="CAL4218649.1"/>
    </source>
</evidence>
<dbReference type="EMBL" id="CAXKWB010094159">
    <property type="protein sequence ID" value="CAL4218649.1"/>
    <property type="molecule type" value="Genomic_DNA"/>
</dbReference>
<name>A0AAV2SL39_MEGNR</name>
<sequence>MLNVPLVINNKHMIVDKCPSEQRGPTHSDAVSQTDANIRQNRSIALNTSFTENINVSPVARNLFQTLENSAQNSIIYDKMDCDLTCMDITGNDISNNNNNVTNVDVKQCKCALCLLGVPCKSSCGSNVNNSSDLHEKQCLAQQCLGQHCNAQQGDYAHKLMQGTHAGISTQATALTDGVHDTLKDIHRELKIISRFTSNLRSINNNVQHFVDIDNTLMT</sequence>
<dbReference type="AlphaFoldDB" id="A0AAV2SL39"/>
<feature type="non-terminal residue" evidence="1">
    <location>
        <position position="219"/>
    </location>
</feature>
<dbReference type="Proteomes" id="UP001497623">
    <property type="component" value="Unassembled WGS sequence"/>
</dbReference>
<evidence type="ECO:0000313" key="2">
    <source>
        <dbReference type="Proteomes" id="UP001497623"/>
    </source>
</evidence>
<gene>
    <name evidence="1" type="ORF">MNOR_LOCUS38930</name>
</gene>
<organism evidence="1 2">
    <name type="scientific">Meganyctiphanes norvegica</name>
    <name type="common">Northern krill</name>
    <name type="synonym">Thysanopoda norvegica</name>
    <dbReference type="NCBI Taxonomy" id="48144"/>
    <lineage>
        <taxon>Eukaryota</taxon>
        <taxon>Metazoa</taxon>
        <taxon>Ecdysozoa</taxon>
        <taxon>Arthropoda</taxon>
        <taxon>Crustacea</taxon>
        <taxon>Multicrustacea</taxon>
        <taxon>Malacostraca</taxon>
        <taxon>Eumalacostraca</taxon>
        <taxon>Eucarida</taxon>
        <taxon>Euphausiacea</taxon>
        <taxon>Euphausiidae</taxon>
        <taxon>Meganyctiphanes</taxon>
    </lineage>
</organism>
<proteinExistence type="predicted"/>
<comment type="caution">
    <text evidence="1">The sequence shown here is derived from an EMBL/GenBank/DDBJ whole genome shotgun (WGS) entry which is preliminary data.</text>
</comment>
<reference evidence="1 2" key="1">
    <citation type="submission" date="2024-05" db="EMBL/GenBank/DDBJ databases">
        <authorList>
            <person name="Wallberg A."/>
        </authorList>
    </citation>
    <scope>NUCLEOTIDE SEQUENCE [LARGE SCALE GENOMIC DNA]</scope>
</reference>
<accession>A0AAV2SL39</accession>